<dbReference type="EMBL" id="GGEC01076392">
    <property type="protein sequence ID" value="MBX56876.1"/>
    <property type="molecule type" value="Transcribed_RNA"/>
</dbReference>
<reference evidence="1" key="1">
    <citation type="submission" date="2018-02" db="EMBL/GenBank/DDBJ databases">
        <title>Rhizophora mucronata_Transcriptome.</title>
        <authorList>
            <person name="Meera S.P."/>
            <person name="Sreeshan A."/>
            <person name="Augustine A."/>
        </authorList>
    </citation>
    <scope>NUCLEOTIDE SEQUENCE</scope>
    <source>
        <tissue evidence="1">Leaf</tissue>
    </source>
</reference>
<evidence type="ECO:0000313" key="1">
    <source>
        <dbReference type="EMBL" id="MBX56876.1"/>
    </source>
</evidence>
<dbReference type="AlphaFoldDB" id="A0A2P2PQ63"/>
<sequence>MQTKRKKINCMISLNIGIDKIANERSLRKSEQESPDG</sequence>
<name>A0A2P2PQ63_RHIMU</name>
<organism evidence="1">
    <name type="scientific">Rhizophora mucronata</name>
    <name type="common">Asiatic mangrove</name>
    <dbReference type="NCBI Taxonomy" id="61149"/>
    <lineage>
        <taxon>Eukaryota</taxon>
        <taxon>Viridiplantae</taxon>
        <taxon>Streptophyta</taxon>
        <taxon>Embryophyta</taxon>
        <taxon>Tracheophyta</taxon>
        <taxon>Spermatophyta</taxon>
        <taxon>Magnoliopsida</taxon>
        <taxon>eudicotyledons</taxon>
        <taxon>Gunneridae</taxon>
        <taxon>Pentapetalae</taxon>
        <taxon>rosids</taxon>
        <taxon>fabids</taxon>
        <taxon>Malpighiales</taxon>
        <taxon>Rhizophoraceae</taxon>
        <taxon>Rhizophora</taxon>
    </lineage>
</organism>
<accession>A0A2P2PQ63</accession>
<protein>
    <submittedName>
        <fullName evidence="1">Uncharacterized protein</fullName>
    </submittedName>
</protein>
<proteinExistence type="predicted"/>